<dbReference type="Pfam" id="PF00201">
    <property type="entry name" value="UDPGT"/>
    <property type="match status" value="1"/>
</dbReference>
<keyword evidence="6" id="KW-0732">Signal</keyword>
<keyword evidence="8" id="KW-1185">Reference proteome</keyword>
<comment type="caution">
    <text evidence="7">The sequence shown here is derived from an EMBL/GenBank/DDBJ whole genome shotgun (WGS) entry which is preliminary data.</text>
</comment>
<feature type="region of interest" description="Disordered" evidence="5">
    <location>
        <begin position="32"/>
        <end position="124"/>
    </location>
</feature>
<dbReference type="EMBL" id="JAUIZM010000003">
    <property type="protein sequence ID" value="KAK1392095.1"/>
    <property type="molecule type" value="Genomic_DNA"/>
</dbReference>
<dbReference type="GO" id="GO:0035251">
    <property type="term" value="F:UDP-glucosyltransferase activity"/>
    <property type="evidence" value="ECO:0007669"/>
    <property type="project" value="TreeGrafter"/>
</dbReference>
<dbReference type="AlphaFoldDB" id="A0AAD8IXV0"/>
<keyword evidence="3" id="KW-0808">Transferase</keyword>
<evidence type="ECO:0000256" key="5">
    <source>
        <dbReference type="SAM" id="MobiDB-lite"/>
    </source>
</evidence>
<accession>A0AAD8IXV0</accession>
<proteinExistence type="inferred from homology"/>
<evidence type="ECO:0000256" key="3">
    <source>
        <dbReference type="ARBA" id="ARBA00022679"/>
    </source>
</evidence>
<dbReference type="PANTHER" id="PTHR48047:SF182">
    <property type="entry name" value="GLYCOSYLTRANSFERASE"/>
    <property type="match status" value="1"/>
</dbReference>
<protein>
    <submittedName>
        <fullName evidence="7">Uncharacterized protein</fullName>
    </submittedName>
</protein>
<keyword evidence="4" id="KW-0414">Isoprene biosynthesis</keyword>
<reference evidence="7" key="1">
    <citation type="submission" date="2023-02" db="EMBL/GenBank/DDBJ databases">
        <title>Genome of toxic invasive species Heracleum sosnowskyi carries increased number of genes despite the absence of recent whole-genome duplications.</title>
        <authorList>
            <person name="Schelkunov M."/>
            <person name="Shtratnikova V."/>
            <person name="Makarenko M."/>
            <person name="Klepikova A."/>
            <person name="Omelchenko D."/>
            <person name="Novikova G."/>
            <person name="Obukhova E."/>
            <person name="Bogdanov V."/>
            <person name="Penin A."/>
            <person name="Logacheva M."/>
        </authorList>
    </citation>
    <scope>NUCLEOTIDE SEQUENCE</scope>
    <source>
        <strain evidence="7">Hsosn_3</strain>
        <tissue evidence="7">Leaf</tissue>
    </source>
</reference>
<reference evidence="7" key="2">
    <citation type="submission" date="2023-05" db="EMBL/GenBank/DDBJ databases">
        <authorList>
            <person name="Schelkunov M.I."/>
        </authorList>
    </citation>
    <scope>NUCLEOTIDE SEQUENCE</scope>
    <source>
        <strain evidence="7">Hsosn_3</strain>
        <tissue evidence="7">Leaf</tissue>
    </source>
</reference>
<dbReference type="PANTHER" id="PTHR48047">
    <property type="entry name" value="GLYCOSYLTRANSFERASE"/>
    <property type="match status" value="1"/>
</dbReference>
<feature type="compositionally biased region" description="Low complexity" evidence="5">
    <location>
        <begin position="43"/>
        <end position="75"/>
    </location>
</feature>
<feature type="signal peptide" evidence="6">
    <location>
        <begin position="1"/>
        <end position="23"/>
    </location>
</feature>
<evidence type="ECO:0000313" key="8">
    <source>
        <dbReference type="Proteomes" id="UP001237642"/>
    </source>
</evidence>
<feature type="compositionally biased region" description="Low complexity" evidence="5">
    <location>
        <begin position="82"/>
        <end position="115"/>
    </location>
</feature>
<dbReference type="Proteomes" id="UP001237642">
    <property type="component" value="Unassembled WGS sequence"/>
</dbReference>
<evidence type="ECO:0000256" key="6">
    <source>
        <dbReference type="SAM" id="SignalP"/>
    </source>
</evidence>
<dbReference type="GO" id="GO:0008299">
    <property type="term" value="P:isoprenoid biosynthetic process"/>
    <property type="evidence" value="ECO:0007669"/>
    <property type="project" value="UniProtKB-KW"/>
</dbReference>
<dbReference type="InterPro" id="IPR002213">
    <property type="entry name" value="UDP_glucos_trans"/>
</dbReference>
<dbReference type="SUPFAM" id="SSF53756">
    <property type="entry name" value="UDP-Glycosyltransferase/glycogen phosphorylase"/>
    <property type="match status" value="1"/>
</dbReference>
<evidence type="ECO:0000256" key="1">
    <source>
        <dbReference type="ARBA" id="ARBA00004721"/>
    </source>
</evidence>
<comment type="pathway">
    <text evidence="1">Secondary metabolite biosynthesis; terpenoid biosynthesis.</text>
</comment>
<dbReference type="CDD" id="cd03784">
    <property type="entry name" value="GT1_Gtf-like"/>
    <property type="match status" value="1"/>
</dbReference>
<evidence type="ECO:0000256" key="4">
    <source>
        <dbReference type="ARBA" id="ARBA00023229"/>
    </source>
</evidence>
<comment type="similarity">
    <text evidence="2">Belongs to the UDP-glycosyltransferase family.</text>
</comment>
<evidence type="ECO:0000256" key="2">
    <source>
        <dbReference type="ARBA" id="ARBA00009995"/>
    </source>
</evidence>
<name>A0AAD8IXV0_9APIA</name>
<feature type="chain" id="PRO_5042198541" evidence="6">
    <location>
        <begin position="24"/>
        <end position="355"/>
    </location>
</feature>
<dbReference type="Gene3D" id="3.40.50.2000">
    <property type="entry name" value="Glycogen Phosphorylase B"/>
    <property type="match status" value="2"/>
</dbReference>
<organism evidence="7 8">
    <name type="scientific">Heracleum sosnowskyi</name>
    <dbReference type="NCBI Taxonomy" id="360622"/>
    <lineage>
        <taxon>Eukaryota</taxon>
        <taxon>Viridiplantae</taxon>
        <taxon>Streptophyta</taxon>
        <taxon>Embryophyta</taxon>
        <taxon>Tracheophyta</taxon>
        <taxon>Spermatophyta</taxon>
        <taxon>Magnoliopsida</taxon>
        <taxon>eudicotyledons</taxon>
        <taxon>Gunneridae</taxon>
        <taxon>Pentapetalae</taxon>
        <taxon>asterids</taxon>
        <taxon>campanulids</taxon>
        <taxon>Apiales</taxon>
        <taxon>Apiaceae</taxon>
        <taxon>Apioideae</taxon>
        <taxon>apioid superclade</taxon>
        <taxon>Tordylieae</taxon>
        <taxon>Tordyliinae</taxon>
        <taxon>Heracleum</taxon>
    </lineage>
</organism>
<evidence type="ECO:0000313" key="7">
    <source>
        <dbReference type="EMBL" id="KAK1392095.1"/>
    </source>
</evidence>
<sequence length="355" mass="38358">MGTYGHDCKMVVGVLVLCLVVMGSSVNEVKDAGSGEVKSTQFKPTHSTPTQSTSTKSKPAHSTPTKSKPTHSTPTKSKHTHSTPTKSKPTHSTPTKSKPTHSTPTKSMPTHSMPTESTGPPSNPTCFEPCSQKCMEGGYRSSAACGEACGAQCGTLPLIPGRKALTKAGIKGDDQAVVLVLRSVHHGLAGQGFCAWFDTKSAYLIIGRRGMIIKGWAPQVLILDHPSVGGFLSHCGGNSVIESVSCGVAMATWPLYAEHFYLEKMLMQVYGIGVEVGVEDWNLWVDCGKKITKRERIEKALRKLMDGEDEMVKEMRRKIKELGEVAKKAVQVGGSSHKNLMVLIEELKQIRDQKS</sequence>
<gene>
    <name evidence="7" type="ORF">POM88_011151</name>
</gene>